<evidence type="ECO:0000313" key="2">
    <source>
        <dbReference type="Proteomes" id="UP000784294"/>
    </source>
</evidence>
<sequence length="132" mass="14995">MARDAVEHTWAIDLPHLTQSLPLNPDGLPIPAVPPFLSNPKFPTENKSPRAHSYVCHSGSLSNQTKLDTCEASNRNIFSARRSSDDMTAHELLPLVNMDFVRPFSILPRRQVRLHLIVCNLFSSYFYLHMPE</sequence>
<dbReference type="EMBL" id="CAAALY010037795">
    <property type="protein sequence ID" value="VEL18615.1"/>
    <property type="molecule type" value="Genomic_DNA"/>
</dbReference>
<evidence type="ECO:0000313" key="1">
    <source>
        <dbReference type="EMBL" id="VEL18615.1"/>
    </source>
</evidence>
<dbReference type="AlphaFoldDB" id="A0A3S5BU81"/>
<gene>
    <name evidence="1" type="ORF">PXEA_LOCUS12055</name>
</gene>
<name>A0A3S5BU81_9PLAT</name>
<keyword evidence="2" id="KW-1185">Reference proteome</keyword>
<reference evidence="1" key="1">
    <citation type="submission" date="2018-11" db="EMBL/GenBank/DDBJ databases">
        <authorList>
            <consortium name="Pathogen Informatics"/>
        </authorList>
    </citation>
    <scope>NUCLEOTIDE SEQUENCE</scope>
</reference>
<dbReference type="Proteomes" id="UP000784294">
    <property type="component" value="Unassembled WGS sequence"/>
</dbReference>
<accession>A0A3S5BU81</accession>
<comment type="caution">
    <text evidence="1">The sequence shown here is derived from an EMBL/GenBank/DDBJ whole genome shotgun (WGS) entry which is preliminary data.</text>
</comment>
<organism evidence="1 2">
    <name type="scientific">Protopolystoma xenopodis</name>
    <dbReference type="NCBI Taxonomy" id="117903"/>
    <lineage>
        <taxon>Eukaryota</taxon>
        <taxon>Metazoa</taxon>
        <taxon>Spiralia</taxon>
        <taxon>Lophotrochozoa</taxon>
        <taxon>Platyhelminthes</taxon>
        <taxon>Monogenea</taxon>
        <taxon>Polyopisthocotylea</taxon>
        <taxon>Polystomatidea</taxon>
        <taxon>Polystomatidae</taxon>
        <taxon>Protopolystoma</taxon>
    </lineage>
</organism>
<proteinExistence type="predicted"/>
<protein>
    <submittedName>
        <fullName evidence="1">Uncharacterized protein</fullName>
    </submittedName>
</protein>